<evidence type="ECO:0000313" key="2">
    <source>
        <dbReference type="EMBL" id="EPS99184.1"/>
    </source>
</evidence>
<dbReference type="HOGENOM" id="CLU_161516_0_0_1"/>
<dbReference type="EMBL" id="KE504306">
    <property type="protein sequence ID" value="EPS93027.1"/>
    <property type="molecule type" value="Genomic_DNA"/>
</dbReference>
<accession>S8DJL9</accession>
<organism evidence="1 3">
    <name type="scientific">Fomitopsis schrenkii</name>
    <name type="common">Brown rot fungus</name>
    <dbReference type="NCBI Taxonomy" id="2126942"/>
    <lineage>
        <taxon>Eukaryota</taxon>
        <taxon>Fungi</taxon>
        <taxon>Dikarya</taxon>
        <taxon>Basidiomycota</taxon>
        <taxon>Agaricomycotina</taxon>
        <taxon>Agaricomycetes</taxon>
        <taxon>Polyporales</taxon>
        <taxon>Fomitopsis</taxon>
    </lineage>
</organism>
<dbReference type="STRING" id="743788.S8DJL9"/>
<sequence length="95" mass="10690">MAFNVYQADNTKLGKNITVPTSQGQVDYQLVGVIYYGGHHFTCRIITPDGHIWMNDGRTMSGKCEYDGKVKVSEMDRLKSLGSRNMTVAVYLRVL</sequence>
<reference evidence="1" key="2">
    <citation type="submission" date="2013-06" db="EMBL/GenBank/DDBJ databases">
        <authorList>
            <consortium name="DOE Joint Genome Institute"/>
            <person name="Riley R."/>
            <person name="Floudas D."/>
            <person name="Binder M."/>
            <person name="Barry K."/>
            <person name="Blanchette R.A."/>
            <person name="Henrissat B."/>
            <person name="Martinez A.T."/>
            <person name="Otillar R."/>
            <person name="Spatafora J.W."/>
            <person name="Yadav J.S."/>
            <person name="Aerts A."/>
            <person name="Benoit I."/>
            <person name="Boyd A."/>
            <person name="Carlson A."/>
            <person name="Copeland A."/>
            <person name="Coutinho P.M."/>
            <person name="De Vries R.P."/>
            <person name="Ferreira P."/>
            <person name="Findley K."/>
            <person name="Foster B."/>
            <person name="Gaskell J."/>
            <person name="Glotzer D."/>
            <person name="Gorecki P."/>
            <person name="Heitman J."/>
            <person name="Hesse C."/>
            <person name="Hori C."/>
            <person name="Igarashi K."/>
            <person name="Jurgens J.A."/>
            <person name="Kallen N."/>
            <person name="Kersten P."/>
            <person name="Kohler A."/>
            <person name="Kues U."/>
            <person name="Kumar T.K."/>
            <person name="Kuo A."/>
            <person name="LaButti K."/>
            <person name="Larrondo L.F."/>
            <person name="Lindquist E."/>
            <person name="Ling A."/>
            <person name="Lombard V."/>
            <person name="Lucas S."/>
            <person name="Lundell T."/>
            <person name="Martin R."/>
            <person name="McLaughlin D.J."/>
            <person name="Morgenstern I."/>
            <person name="Morin E."/>
            <person name="Murat C."/>
            <person name="Nagy L.G."/>
            <person name="Nolan M."/>
            <person name="Ohm R.A."/>
            <person name="Patyshakuliyeva A."/>
            <person name="Rokas A."/>
            <person name="Ruiz-Duenas F.J."/>
            <person name="Sabat G."/>
            <person name="Salamov A."/>
            <person name="Samejima M."/>
            <person name="Schmutz J."/>
            <person name="Slot J.C."/>
            <person name="St John F."/>
            <person name="Stenlid J."/>
            <person name="Sun H."/>
            <person name="Sun S."/>
            <person name="Syed K."/>
            <person name="Tsang A."/>
            <person name="Wiebenga A."/>
            <person name="Young D."/>
            <person name="Pisabarro A."/>
            <person name="Eastwood D.C."/>
            <person name="Martin F."/>
            <person name="Cullen D."/>
            <person name="Hibbett D.S."/>
            <person name="Grigoriev I.V."/>
        </authorList>
    </citation>
    <scope>NUCLEOTIDE SEQUENCE</scope>
    <source>
        <strain evidence="1">FP-58527 SS1</strain>
    </source>
</reference>
<dbReference type="eggNOG" id="ENOG502QZYJ">
    <property type="taxonomic scope" value="Eukaryota"/>
</dbReference>
<gene>
    <name evidence="2" type="ORF">FOMPIDRAFT_1124954</name>
    <name evidence="1" type="ORF">FOMPIDRAFT_1136953</name>
</gene>
<dbReference type="Proteomes" id="UP000015241">
    <property type="component" value="Unassembled WGS sequence"/>
</dbReference>
<evidence type="ECO:0000313" key="1">
    <source>
        <dbReference type="EMBL" id="EPS93027.1"/>
    </source>
</evidence>
<dbReference type="EMBL" id="KE504159">
    <property type="protein sequence ID" value="EPS99184.1"/>
    <property type="molecule type" value="Genomic_DNA"/>
</dbReference>
<evidence type="ECO:0000313" key="3">
    <source>
        <dbReference type="Proteomes" id="UP000015241"/>
    </source>
</evidence>
<evidence type="ECO:0008006" key="4">
    <source>
        <dbReference type="Google" id="ProtNLM"/>
    </source>
</evidence>
<dbReference type="OrthoDB" id="3258054at2759"/>
<protein>
    <recommendedName>
        <fullName evidence="4">USP domain-containing protein</fullName>
    </recommendedName>
</protein>
<keyword evidence="3" id="KW-1185">Reference proteome</keyword>
<proteinExistence type="predicted"/>
<name>S8DJL9_FOMSC</name>
<reference evidence="1 3" key="1">
    <citation type="journal article" date="2012" name="Science">
        <title>The Paleozoic origin of enzymatic lignin decomposition reconstructed from 31 fungal genomes.</title>
        <authorList>
            <person name="Floudas D."/>
            <person name="Binder M."/>
            <person name="Riley R."/>
            <person name="Barry K."/>
            <person name="Blanchette R.A."/>
            <person name="Henrissat B."/>
            <person name="Martinez A.T."/>
            <person name="Otillar R."/>
            <person name="Spatafora J.W."/>
            <person name="Yadav J.S."/>
            <person name="Aerts A."/>
            <person name="Benoit I."/>
            <person name="Boyd A."/>
            <person name="Carlson A."/>
            <person name="Copeland A."/>
            <person name="Coutinho P.M."/>
            <person name="de Vries R.P."/>
            <person name="Ferreira P."/>
            <person name="Findley K."/>
            <person name="Foster B."/>
            <person name="Gaskell J."/>
            <person name="Glotzer D."/>
            <person name="Gorecki P."/>
            <person name="Heitman J."/>
            <person name="Hesse C."/>
            <person name="Hori C."/>
            <person name="Igarashi K."/>
            <person name="Jurgens J.A."/>
            <person name="Kallen N."/>
            <person name="Kersten P."/>
            <person name="Kohler A."/>
            <person name="Kuees U."/>
            <person name="Kumar T.K.A."/>
            <person name="Kuo A."/>
            <person name="LaButti K."/>
            <person name="Larrondo L.F."/>
            <person name="Lindquist E."/>
            <person name="Ling A."/>
            <person name="Lombard V."/>
            <person name="Lucas S."/>
            <person name="Lundell T."/>
            <person name="Martin R."/>
            <person name="McLaughlin D.J."/>
            <person name="Morgenstern I."/>
            <person name="Morin E."/>
            <person name="Murat C."/>
            <person name="Nagy L.G."/>
            <person name="Nolan M."/>
            <person name="Ohm R.A."/>
            <person name="Patyshakuliyeva A."/>
            <person name="Rokas A."/>
            <person name="Ruiz-Duenas F.J."/>
            <person name="Sabat G."/>
            <person name="Salamov A."/>
            <person name="Samejima M."/>
            <person name="Schmutz J."/>
            <person name="Slot J.C."/>
            <person name="St John F."/>
            <person name="Stenlid J."/>
            <person name="Sun H."/>
            <person name="Sun S."/>
            <person name="Syed K."/>
            <person name="Tsang A."/>
            <person name="Wiebenga A."/>
            <person name="Young D."/>
            <person name="Pisabarro A."/>
            <person name="Eastwood D.C."/>
            <person name="Martin F."/>
            <person name="Cullen D."/>
            <person name="Grigoriev I.V."/>
            <person name="Hibbett D.S."/>
        </authorList>
    </citation>
    <scope>NUCLEOTIDE SEQUENCE</scope>
    <source>
        <strain evidence="3">FP-58527</strain>
        <strain evidence="1">FP-58527 SS1</strain>
    </source>
</reference>
<dbReference type="AlphaFoldDB" id="S8DJL9"/>